<accession>A0A8T1VEQ2</accession>
<evidence type="ECO:0000313" key="2">
    <source>
        <dbReference type="Proteomes" id="UP000694044"/>
    </source>
</evidence>
<dbReference type="Proteomes" id="UP000694044">
    <property type="component" value="Unassembled WGS sequence"/>
</dbReference>
<protein>
    <submittedName>
        <fullName evidence="1">Uncharacterized protein</fullName>
    </submittedName>
</protein>
<dbReference type="EMBL" id="JAGDFM010000329">
    <property type="protein sequence ID" value="KAG7379777.1"/>
    <property type="molecule type" value="Genomic_DNA"/>
</dbReference>
<name>A0A8T1VEQ2_9STRA</name>
<organism evidence="1 2">
    <name type="scientific">Phytophthora pseudosyringae</name>
    <dbReference type="NCBI Taxonomy" id="221518"/>
    <lineage>
        <taxon>Eukaryota</taxon>
        <taxon>Sar</taxon>
        <taxon>Stramenopiles</taxon>
        <taxon>Oomycota</taxon>
        <taxon>Peronosporomycetes</taxon>
        <taxon>Peronosporales</taxon>
        <taxon>Peronosporaceae</taxon>
        <taxon>Phytophthora</taxon>
    </lineage>
</organism>
<evidence type="ECO:0000313" key="1">
    <source>
        <dbReference type="EMBL" id="KAG7379777.1"/>
    </source>
</evidence>
<sequence>MQPSSTSTTVAAPVSVNAQGPAQTATTLAVDIAQSVLGWCAYSAAPRLWHWLRGDEASVVNDQQLPPLPPPEDLQQMQLLVENVNDIKTQQHLMSQKLELLLHQITCVPACRCKCHGGSGDHVAPPSVVQSSSLRWRKPQVIKSSFREEHKKK</sequence>
<gene>
    <name evidence="1" type="ORF">PHYPSEUDO_008119</name>
</gene>
<dbReference type="AlphaFoldDB" id="A0A8T1VEQ2"/>
<comment type="caution">
    <text evidence="1">The sequence shown here is derived from an EMBL/GenBank/DDBJ whole genome shotgun (WGS) entry which is preliminary data.</text>
</comment>
<reference evidence="1" key="1">
    <citation type="submission" date="2021-02" db="EMBL/GenBank/DDBJ databases">
        <authorList>
            <person name="Palmer J.M."/>
        </authorList>
    </citation>
    <scope>NUCLEOTIDE SEQUENCE</scope>
    <source>
        <strain evidence="1">SCRP734</strain>
    </source>
</reference>
<proteinExistence type="predicted"/>
<keyword evidence="2" id="KW-1185">Reference proteome</keyword>